<dbReference type="HOGENOM" id="CLU_2180748_0_0_5"/>
<organism evidence="2 3">
    <name type="scientific">Methylorubrum extorquens (strain DSM 6343 / CIP 106787 / DM4)</name>
    <name type="common">Methylobacterium extorquens</name>
    <dbReference type="NCBI Taxonomy" id="661410"/>
    <lineage>
        <taxon>Bacteria</taxon>
        <taxon>Pseudomonadati</taxon>
        <taxon>Pseudomonadota</taxon>
        <taxon>Alphaproteobacteria</taxon>
        <taxon>Hyphomicrobiales</taxon>
        <taxon>Methylobacteriaceae</taxon>
        <taxon>Methylorubrum</taxon>
    </lineage>
</organism>
<proteinExistence type="predicted"/>
<protein>
    <submittedName>
        <fullName evidence="2">Uncharacterized protein</fullName>
    </submittedName>
</protein>
<sequence length="109" mass="11963">MPIRLGAVQPATKQYRRRCDGVRPGGWAAGRPDHHRARSGDGARLMLFERQLRREVGPLGGERDAFAPNPLLGSVVATRPAHPKALDALRVDKRQPWIEPTSAAPPLAF</sequence>
<feature type="region of interest" description="Disordered" evidence="1">
    <location>
        <begin position="15"/>
        <end position="40"/>
    </location>
</feature>
<accession>C7CJY9</accession>
<name>C7CJY9_METED</name>
<reference evidence="3" key="1">
    <citation type="journal article" date="2009" name="PLoS ONE">
        <title>Methylobacterium genome sequences: a reference blueprint to investigate microbial metabolism of C1 compounds from natural and industrial sources.</title>
        <authorList>
            <person name="Vuilleumier S."/>
            <person name="Chistoserdova L."/>
            <person name="Lee M.-C."/>
            <person name="Bringel F."/>
            <person name="Lajus A."/>
            <person name="Zhou Y."/>
            <person name="Gourion B."/>
            <person name="Barbe V."/>
            <person name="Chang J."/>
            <person name="Cruveiller S."/>
            <person name="Dossat C."/>
            <person name="Gillett W."/>
            <person name="Gruffaz C."/>
            <person name="Haugen E."/>
            <person name="Hourcade E."/>
            <person name="Levy R."/>
            <person name="Mangenot S."/>
            <person name="Muller E."/>
            <person name="Nadalig T."/>
            <person name="Pagni M."/>
            <person name="Penny C."/>
            <person name="Peyraud R."/>
            <person name="Robinson D.G."/>
            <person name="Roche D."/>
            <person name="Rouy Z."/>
            <person name="Saenampechek C."/>
            <person name="Salvignol G."/>
            <person name="Vallenet D."/>
            <person name="Wu Z."/>
            <person name="Marx C.J."/>
            <person name="Vorholt J.A."/>
            <person name="Olson M.V."/>
            <person name="Kaul R."/>
            <person name="Weissenbach J."/>
            <person name="Medigue C."/>
            <person name="Lidstrom M.E."/>
        </authorList>
    </citation>
    <scope>NUCLEOTIDE SEQUENCE [LARGE SCALE GENOMIC DNA]</scope>
    <source>
        <strain evidence="3">DSM 6343 / CIP 106787 / DM4</strain>
    </source>
</reference>
<dbReference type="AlphaFoldDB" id="C7CJY9"/>
<evidence type="ECO:0000256" key="1">
    <source>
        <dbReference type="SAM" id="MobiDB-lite"/>
    </source>
</evidence>
<evidence type="ECO:0000313" key="3">
    <source>
        <dbReference type="Proteomes" id="UP000008070"/>
    </source>
</evidence>
<evidence type="ECO:0000313" key="2">
    <source>
        <dbReference type="EMBL" id="CAX23963.1"/>
    </source>
</evidence>
<dbReference type="Proteomes" id="UP000008070">
    <property type="component" value="Chromosome"/>
</dbReference>
<dbReference type="EMBL" id="FP103042">
    <property type="protein sequence ID" value="CAX23963.1"/>
    <property type="molecule type" value="Genomic_DNA"/>
</dbReference>
<dbReference type="KEGG" id="mdi:METDI2361"/>
<gene>
    <name evidence="2" type="ORF">METD_I2361</name>
</gene>